<reference evidence="1 2" key="1">
    <citation type="submission" date="2017-06" db="EMBL/GenBank/DDBJ databases">
        <authorList>
            <person name="Varghese N."/>
            <person name="Submissions S."/>
        </authorList>
    </citation>
    <scope>NUCLEOTIDE SEQUENCE [LARGE SCALE GENOMIC DNA]</scope>
    <source>
        <strain evidence="1 2">DSM 26989</strain>
    </source>
</reference>
<dbReference type="KEGG" id="pje:CRM71_01535"/>
<evidence type="ECO:0000313" key="2">
    <source>
        <dbReference type="Proteomes" id="UP000198427"/>
    </source>
</evidence>
<evidence type="ECO:0000313" key="1">
    <source>
        <dbReference type="EMBL" id="SNR93278.1"/>
    </source>
</evidence>
<organism evidence="1 2">
    <name type="scientific">Prevotella jejuni</name>
    <dbReference type="NCBI Taxonomy" id="1177574"/>
    <lineage>
        <taxon>Bacteria</taxon>
        <taxon>Pseudomonadati</taxon>
        <taxon>Bacteroidota</taxon>
        <taxon>Bacteroidia</taxon>
        <taxon>Bacteroidales</taxon>
        <taxon>Prevotellaceae</taxon>
        <taxon>Prevotella</taxon>
    </lineage>
</organism>
<sequence>MNKVANINLDSSSAGIGRIGGNIPICFLDKKKDIEGFKYYMTIQKPDNPNEYISILIPDSYDAMIANNIYPNCSLKVFTHSFSDESENRSYTLERLHRSSLMGYKEVENETFDFVTQAPNPKLIQDEDYYFKRLEEDGFTFYLQIDEDYYPEDLLSGNYILGYGAIYLYKHNKTGKIMAGFWQYS</sequence>
<accession>A0A2K9H6C9</accession>
<dbReference type="OrthoDB" id="1029961at2"/>
<dbReference type="AlphaFoldDB" id="A0A2K9H6C9"/>
<dbReference type="Proteomes" id="UP000198427">
    <property type="component" value="Unassembled WGS sequence"/>
</dbReference>
<dbReference type="EMBL" id="FZNZ01000020">
    <property type="protein sequence ID" value="SNR93278.1"/>
    <property type="molecule type" value="Genomic_DNA"/>
</dbReference>
<comment type="caution">
    <text evidence="1">The sequence shown here is derived from an EMBL/GenBank/DDBJ whole genome shotgun (WGS) entry which is preliminary data.</text>
</comment>
<protein>
    <submittedName>
        <fullName evidence="1">Uncharacterized protein</fullName>
    </submittedName>
</protein>
<name>A0A2K9H6C9_9BACT</name>
<dbReference type="GeneID" id="94028122"/>
<proteinExistence type="predicted"/>
<gene>
    <name evidence="1" type="ORF">SAMN06265364_12054</name>
</gene>
<dbReference type="RefSeq" id="WP_089366556.1">
    <property type="nucleotide sequence ID" value="NZ_CP023863.1"/>
</dbReference>
<keyword evidence="2" id="KW-1185">Reference proteome</keyword>